<evidence type="ECO:0000313" key="5">
    <source>
        <dbReference type="Proteomes" id="UP000092695"/>
    </source>
</evidence>
<dbReference type="GO" id="GO:0004725">
    <property type="term" value="F:protein tyrosine phosphatase activity"/>
    <property type="evidence" value="ECO:0007669"/>
    <property type="project" value="UniProtKB-EC"/>
</dbReference>
<evidence type="ECO:0000313" key="4">
    <source>
        <dbReference type="EMBL" id="ANO50953.1"/>
    </source>
</evidence>
<dbReference type="SMART" id="SM00226">
    <property type="entry name" value="LMWPc"/>
    <property type="match status" value="1"/>
</dbReference>
<dbReference type="SUPFAM" id="SSF52788">
    <property type="entry name" value="Phosphotyrosine protein phosphatases I"/>
    <property type="match status" value="1"/>
</dbReference>
<dbReference type="STRING" id="1548547.BA177_06795"/>
<sequence length="181" mass="20728">MIVRIARSLQRRWRHRRYRRQAVEESRRNLAAASGRNVLVMCYGNIYRSPYIGEKLRSRLLESEWKVRSAGFHDRVGRPCSSNHIAMAAEFGVDLTQHRSARIDQSLADWADLIVIMDGFNRDALRAYAATDNKVIWAGAFNEDEQADIDDPYGRSPARIRQIVEQLDRSAETLAAALLGR</sequence>
<name>A0A193LER0_9GAMM</name>
<dbReference type="InterPro" id="IPR023485">
    <property type="entry name" value="Ptyr_pPase"/>
</dbReference>
<dbReference type="Gene3D" id="3.40.50.2300">
    <property type="match status" value="1"/>
</dbReference>
<dbReference type="AlphaFoldDB" id="A0A193LER0"/>
<dbReference type="Proteomes" id="UP000092695">
    <property type="component" value="Chromosome"/>
</dbReference>
<dbReference type="PANTHER" id="PTHR11717">
    <property type="entry name" value="LOW MOLECULAR WEIGHT PROTEIN TYROSINE PHOSPHATASE"/>
    <property type="match status" value="1"/>
</dbReference>
<dbReference type="EC" id="3.1.3.48" evidence="1"/>
<dbReference type="Pfam" id="PF01451">
    <property type="entry name" value="LMWPc"/>
    <property type="match status" value="1"/>
</dbReference>
<dbReference type="InterPro" id="IPR036196">
    <property type="entry name" value="Ptyr_pPase_sf"/>
</dbReference>
<proteinExistence type="predicted"/>
<gene>
    <name evidence="4" type="ORF">BA177_06795</name>
</gene>
<dbReference type="KEGG" id="woc:BA177_06795"/>
<accession>A0A193LER0</accession>
<protein>
    <recommendedName>
        <fullName evidence="1">protein-tyrosine-phosphatase</fullName>
        <ecNumber evidence="1">3.1.3.48</ecNumber>
    </recommendedName>
</protein>
<evidence type="ECO:0000256" key="1">
    <source>
        <dbReference type="ARBA" id="ARBA00013064"/>
    </source>
</evidence>
<dbReference type="EMBL" id="CP016268">
    <property type="protein sequence ID" value="ANO50953.1"/>
    <property type="molecule type" value="Genomic_DNA"/>
</dbReference>
<comment type="catalytic activity">
    <reaction evidence="2">
        <text>O-phospho-L-tyrosyl-[protein] + H2O = L-tyrosyl-[protein] + phosphate</text>
        <dbReference type="Rhea" id="RHEA:10684"/>
        <dbReference type="Rhea" id="RHEA-COMP:10136"/>
        <dbReference type="Rhea" id="RHEA-COMP:20101"/>
        <dbReference type="ChEBI" id="CHEBI:15377"/>
        <dbReference type="ChEBI" id="CHEBI:43474"/>
        <dbReference type="ChEBI" id="CHEBI:46858"/>
        <dbReference type="ChEBI" id="CHEBI:61978"/>
        <dbReference type="EC" id="3.1.3.48"/>
    </reaction>
</comment>
<evidence type="ECO:0000259" key="3">
    <source>
        <dbReference type="SMART" id="SM00226"/>
    </source>
</evidence>
<dbReference type="InterPro" id="IPR050438">
    <property type="entry name" value="LMW_PTPase"/>
</dbReference>
<feature type="domain" description="Phosphotyrosine protein phosphatase I" evidence="3">
    <location>
        <begin position="36"/>
        <end position="177"/>
    </location>
</feature>
<organism evidence="4 5">
    <name type="scientific">Woeseia oceani</name>
    <dbReference type="NCBI Taxonomy" id="1548547"/>
    <lineage>
        <taxon>Bacteria</taxon>
        <taxon>Pseudomonadati</taxon>
        <taxon>Pseudomonadota</taxon>
        <taxon>Gammaproteobacteria</taxon>
        <taxon>Woeseiales</taxon>
        <taxon>Woeseiaceae</taxon>
        <taxon>Woeseia</taxon>
    </lineage>
</organism>
<keyword evidence="5" id="KW-1185">Reference proteome</keyword>
<evidence type="ECO:0000256" key="2">
    <source>
        <dbReference type="ARBA" id="ARBA00051722"/>
    </source>
</evidence>
<dbReference type="RefSeq" id="WP_068614563.1">
    <property type="nucleotide sequence ID" value="NZ_CP016268.1"/>
</dbReference>
<reference evidence="4 5" key="1">
    <citation type="submission" date="2016-06" db="EMBL/GenBank/DDBJ databases">
        <title>Complete genome sequence of a deep-branching marine Gamma Proteobacterium Woeseia oceani type strain XK5.</title>
        <authorList>
            <person name="Mu D."/>
            <person name="Du Z."/>
        </authorList>
    </citation>
    <scope>NUCLEOTIDE SEQUENCE [LARGE SCALE GENOMIC DNA]</scope>
    <source>
        <strain evidence="4 5">XK5</strain>
    </source>
</reference>
<dbReference type="PANTHER" id="PTHR11717:SF31">
    <property type="entry name" value="LOW MOLECULAR WEIGHT PROTEIN-TYROSINE-PHOSPHATASE ETP-RELATED"/>
    <property type="match status" value="1"/>
</dbReference>